<dbReference type="Proteomes" id="UP000199236">
    <property type="component" value="Unassembled WGS sequence"/>
</dbReference>
<dbReference type="RefSeq" id="WP_090074631.1">
    <property type="nucleotide sequence ID" value="NZ_FOVR01000011.1"/>
</dbReference>
<evidence type="ECO:0000259" key="1">
    <source>
        <dbReference type="SMART" id="SM00226"/>
    </source>
</evidence>
<organism evidence="2 3">
    <name type="scientific">Cohaesibacter marisflavi</name>
    <dbReference type="NCBI Taxonomy" id="655353"/>
    <lineage>
        <taxon>Bacteria</taxon>
        <taxon>Pseudomonadati</taxon>
        <taxon>Pseudomonadota</taxon>
        <taxon>Alphaproteobacteria</taxon>
        <taxon>Hyphomicrobiales</taxon>
        <taxon>Cohaesibacteraceae</taxon>
    </lineage>
</organism>
<gene>
    <name evidence="2" type="ORF">SAMN04488056_111142</name>
</gene>
<dbReference type="SMART" id="SM00226">
    <property type="entry name" value="LMWPc"/>
    <property type="match status" value="1"/>
</dbReference>
<dbReference type="STRING" id="655353.SAMN04488056_111142"/>
<dbReference type="AlphaFoldDB" id="A0A1I5JGB4"/>
<keyword evidence="3" id="KW-1185">Reference proteome</keyword>
<dbReference type="InterPro" id="IPR036196">
    <property type="entry name" value="Ptyr_pPase_sf"/>
</dbReference>
<sequence>MLQTNILFLDETNNDRSIMAEAYFNRGLNNAVRAFSAGFEPADRLDRHVFDVLRGNGIAPEDYCPKPVDIFLQAYSPRIDLVVGFEPARGAHKRPIFPYNPPVTYLKVPGSFDRIDLPGHRKRAVRETYADLRLAIDRAVATGLLPGSMAA</sequence>
<accession>A0A1I5JGB4</accession>
<dbReference type="EMBL" id="FOVR01000011">
    <property type="protein sequence ID" value="SFO71822.1"/>
    <property type="molecule type" value="Genomic_DNA"/>
</dbReference>
<evidence type="ECO:0000313" key="2">
    <source>
        <dbReference type="EMBL" id="SFO71822.1"/>
    </source>
</evidence>
<protein>
    <submittedName>
        <fullName evidence="2">Protein-tyrosine-phosphatase</fullName>
    </submittedName>
</protein>
<dbReference type="Pfam" id="PF01451">
    <property type="entry name" value="LMWPc"/>
    <property type="match status" value="1"/>
</dbReference>
<dbReference type="InterPro" id="IPR023485">
    <property type="entry name" value="Ptyr_pPase"/>
</dbReference>
<dbReference type="OrthoDB" id="8445932at2"/>
<name>A0A1I5JGB4_9HYPH</name>
<dbReference type="Gene3D" id="3.40.50.2300">
    <property type="match status" value="1"/>
</dbReference>
<evidence type="ECO:0000313" key="3">
    <source>
        <dbReference type="Proteomes" id="UP000199236"/>
    </source>
</evidence>
<feature type="domain" description="Phosphotyrosine protein phosphatase I" evidence="1">
    <location>
        <begin position="4"/>
        <end position="142"/>
    </location>
</feature>
<proteinExistence type="predicted"/>
<dbReference type="SUPFAM" id="SSF52788">
    <property type="entry name" value="Phosphotyrosine protein phosphatases I"/>
    <property type="match status" value="1"/>
</dbReference>
<reference evidence="2 3" key="1">
    <citation type="submission" date="2016-10" db="EMBL/GenBank/DDBJ databases">
        <authorList>
            <person name="de Groot N.N."/>
        </authorList>
    </citation>
    <scope>NUCLEOTIDE SEQUENCE [LARGE SCALE GENOMIC DNA]</scope>
    <source>
        <strain evidence="2 3">CGMCC 1.9157</strain>
    </source>
</reference>